<evidence type="ECO:0000313" key="7">
    <source>
        <dbReference type="Proteomes" id="UP000305202"/>
    </source>
</evidence>
<comment type="caution">
    <text evidence="5">Lacks conserved residue(s) required for the propagation of feature annotation.</text>
</comment>
<dbReference type="SUPFAM" id="SSF52972">
    <property type="entry name" value="ITPase-like"/>
    <property type="match status" value="1"/>
</dbReference>
<comment type="catalytic activity">
    <reaction evidence="5">
        <text>N(7)-methyl-GTP + H2O = N(7)-methyl-GMP + diphosphate + H(+)</text>
        <dbReference type="Rhea" id="RHEA:58744"/>
        <dbReference type="ChEBI" id="CHEBI:15377"/>
        <dbReference type="ChEBI" id="CHEBI:15378"/>
        <dbReference type="ChEBI" id="CHEBI:33019"/>
        <dbReference type="ChEBI" id="CHEBI:58285"/>
        <dbReference type="ChEBI" id="CHEBI:87133"/>
    </reaction>
</comment>
<reference evidence="6 7" key="1">
    <citation type="submission" date="2019-04" db="EMBL/GenBank/DDBJ databases">
        <authorList>
            <person name="Li M."/>
            <person name="Gao C."/>
        </authorList>
    </citation>
    <scope>NUCLEOTIDE SEQUENCE [LARGE SCALE GENOMIC DNA]</scope>
    <source>
        <strain evidence="6 7">BGMRC 2031</strain>
    </source>
</reference>
<dbReference type="RefSeq" id="WP_136988688.1">
    <property type="nucleotide sequence ID" value="NZ_SZPQ01000003.1"/>
</dbReference>
<evidence type="ECO:0000256" key="4">
    <source>
        <dbReference type="ARBA" id="ARBA00023080"/>
    </source>
</evidence>
<name>A0ABY2STK9_9HYPH</name>
<dbReference type="PANTHER" id="PTHR43213:SF10">
    <property type="entry name" value="7-METHYL-GTP PYROPHOSPHATASE"/>
    <property type="match status" value="1"/>
</dbReference>
<dbReference type="EMBL" id="SZPQ01000003">
    <property type="protein sequence ID" value="TKI07694.1"/>
    <property type="molecule type" value="Genomic_DNA"/>
</dbReference>
<keyword evidence="7" id="KW-1185">Reference proteome</keyword>
<dbReference type="PANTHER" id="PTHR43213">
    <property type="entry name" value="BIFUNCTIONAL DTTP/UTP PYROPHOSPHATASE/METHYLTRANSFERASE PROTEIN-RELATED"/>
    <property type="match status" value="1"/>
</dbReference>
<keyword evidence="4 5" id="KW-0546">Nucleotide metabolism</keyword>
<evidence type="ECO:0000256" key="5">
    <source>
        <dbReference type="HAMAP-Rule" id="MF_00528"/>
    </source>
</evidence>
<organism evidence="6 7">
    <name type="scientific">Martelella alba</name>
    <dbReference type="NCBI Taxonomy" id="2590451"/>
    <lineage>
        <taxon>Bacteria</taxon>
        <taxon>Pseudomonadati</taxon>
        <taxon>Pseudomonadota</taxon>
        <taxon>Alphaproteobacteria</taxon>
        <taxon>Hyphomicrobiales</taxon>
        <taxon>Aurantimonadaceae</taxon>
        <taxon>Martelella</taxon>
    </lineage>
</organism>
<dbReference type="InterPro" id="IPR003697">
    <property type="entry name" value="Maf-like"/>
</dbReference>
<dbReference type="CDD" id="cd00555">
    <property type="entry name" value="Maf"/>
    <property type="match status" value="1"/>
</dbReference>
<comment type="similarity">
    <text evidence="5">Belongs to the Maf family. YceF subfamily.</text>
</comment>
<dbReference type="Proteomes" id="UP000305202">
    <property type="component" value="Unassembled WGS sequence"/>
</dbReference>
<comment type="subcellular location">
    <subcellularLocation>
        <location evidence="1 5">Cytoplasm</location>
    </subcellularLocation>
</comment>
<feature type="site" description="Important for substrate specificity" evidence="5">
    <location>
        <position position="70"/>
    </location>
</feature>
<dbReference type="EC" id="3.6.1.-" evidence="5"/>
<proteinExistence type="inferred from homology"/>
<comment type="function">
    <text evidence="5">Nucleoside triphosphate pyrophosphatase that hydrolyzes 7-methyl-GTP (m(7)GTP). May have a dual role in cell division arrest and in preventing the incorporation of modified nucleotides into cellular nucleic acids.</text>
</comment>
<dbReference type="Gene3D" id="3.90.950.10">
    <property type="match status" value="1"/>
</dbReference>
<protein>
    <recommendedName>
        <fullName evidence="5">7-methyl-GTP pyrophosphatase</fullName>
        <shortName evidence="5">m(7)GTP pyrophosphatase</shortName>
        <ecNumber evidence="5">3.6.1.-</ecNumber>
    </recommendedName>
</protein>
<comment type="caution">
    <text evidence="6">The sequence shown here is derived from an EMBL/GenBank/DDBJ whole genome shotgun (WGS) entry which is preliminary data.</text>
</comment>
<evidence type="ECO:0000313" key="6">
    <source>
        <dbReference type="EMBL" id="TKI07694.1"/>
    </source>
</evidence>
<comment type="cofactor">
    <cofactor evidence="5">
        <name>a divalent metal cation</name>
        <dbReference type="ChEBI" id="CHEBI:60240"/>
    </cofactor>
</comment>
<accession>A0ABY2STK9</accession>
<dbReference type="PIRSF" id="PIRSF006305">
    <property type="entry name" value="Maf"/>
    <property type="match status" value="1"/>
</dbReference>
<dbReference type="InterPro" id="IPR029001">
    <property type="entry name" value="ITPase-like_fam"/>
</dbReference>
<feature type="site" description="Important for substrate specificity" evidence="5">
    <location>
        <position position="154"/>
    </location>
</feature>
<sequence length="201" mass="21503">MCKIVLASSSPFRRALLEKLRLPFVSAAPEINETPLPGETAPDMVRRLSAAKARALDAVFDRHLIIGSDQCCVLEGKITGKPLNRDDAVAQLRSASGRKVIFYTGLSLLNSATGRLQQTVEPYSVTFRVLSEPEIAAYIDAEQPLDCAGSFKSEGLGITLFDALDGRDPNTLIGLPLIALAAMLRNEGVNPLTGARPVAAD</sequence>
<evidence type="ECO:0000256" key="1">
    <source>
        <dbReference type="ARBA" id="ARBA00004496"/>
    </source>
</evidence>
<feature type="active site" description="Proton acceptor" evidence="5">
    <location>
        <position position="69"/>
    </location>
</feature>
<keyword evidence="3 5" id="KW-0378">Hydrolase</keyword>
<keyword evidence="2 5" id="KW-0963">Cytoplasm</keyword>
<dbReference type="HAMAP" id="MF_00528">
    <property type="entry name" value="Maf"/>
    <property type="match status" value="1"/>
</dbReference>
<dbReference type="Pfam" id="PF02545">
    <property type="entry name" value="Maf"/>
    <property type="match status" value="1"/>
</dbReference>
<feature type="site" description="Important for substrate specificity" evidence="5">
    <location>
        <position position="12"/>
    </location>
</feature>
<evidence type="ECO:0000256" key="3">
    <source>
        <dbReference type="ARBA" id="ARBA00022801"/>
    </source>
</evidence>
<evidence type="ECO:0000256" key="2">
    <source>
        <dbReference type="ARBA" id="ARBA00022490"/>
    </source>
</evidence>
<dbReference type="NCBIfam" id="TIGR00172">
    <property type="entry name" value="maf"/>
    <property type="match status" value="1"/>
</dbReference>
<gene>
    <name evidence="6" type="ORF">FCN80_04405</name>
</gene>